<evidence type="ECO:0000256" key="3">
    <source>
        <dbReference type="SAM" id="Phobius"/>
    </source>
</evidence>
<organism evidence="5 6">
    <name type="scientific">Thermomonospora curvata (strain ATCC 19995 / DSM 43183 / JCM 3096 / KCTC 9072 / NBRC 15933 / NCIMB 10081 / Henssen B9)</name>
    <dbReference type="NCBI Taxonomy" id="471852"/>
    <lineage>
        <taxon>Bacteria</taxon>
        <taxon>Bacillati</taxon>
        <taxon>Actinomycetota</taxon>
        <taxon>Actinomycetes</taxon>
        <taxon>Streptosporangiales</taxon>
        <taxon>Thermomonosporaceae</taxon>
        <taxon>Thermomonospora</taxon>
    </lineage>
</organism>
<dbReference type="InterPro" id="IPR004474">
    <property type="entry name" value="LytR_CpsA_psr"/>
</dbReference>
<dbReference type="Proteomes" id="UP000001918">
    <property type="component" value="Chromosome"/>
</dbReference>
<feature type="transmembrane region" description="Helical" evidence="3">
    <location>
        <begin position="63"/>
        <end position="83"/>
    </location>
</feature>
<sequence length="390" mass="42526">MKPVEREKTACKLRAMSTRSSQEFPADADSQDGASPGAVPGREGEAEETSAAKARRKRRRRTLLLSALALLLIVVLGAGALVWQRQASYNGNIDRLPGTMPTGRRPGPNVVGTENWLLVGSDSRVQANTTGEGGQLWRPGQQRSDTLMLLHLPAKRDKAYIISIPRDSWVEIPGYGYQKINAAFSYGGPPLLIQTVEALTNVRIDHFGAIDFNGFKAMTDALGGVDVHIDKTVHDPMNHVTWQAGKQHLDGEKALLFVRQRYNLPNGDFDRIKRQQAFLKAIIQKAAEGGTVTNPIKLDRFLSAFTKSISVDEGVSAGHLRSLALSMRNVRGSDIKFLTVPNKGPAARGRQSVVLLDEEKAGRLFEAVRSATMAEYIAEYGGTNSVGKVS</sequence>
<dbReference type="PANTHER" id="PTHR33392">
    <property type="entry name" value="POLYISOPRENYL-TEICHOIC ACID--PEPTIDOGLYCAN TEICHOIC ACID TRANSFERASE TAGU"/>
    <property type="match status" value="1"/>
</dbReference>
<dbReference type="PANTHER" id="PTHR33392:SF6">
    <property type="entry name" value="POLYISOPRENYL-TEICHOIC ACID--PEPTIDOGLYCAN TEICHOIC ACID TRANSFERASE TAGU"/>
    <property type="match status" value="1"/>
</dbReference>
<dbReference type="NCBIfam" id="TIGR00350">
    <property type="entry name" value="lytR_cpsA_psr"/>
    <property type="match status" value="1"/>
</dbReference>
<accession>D1A4B4</accession>
<dbReference type="HOGENOM" id="CLU_016455_0_2_11"/>
<feature type="region of interest" description="Disordered" evidence="2">
    <location>
        <begin position="1"/>
        <end position="55"/>
    </location>
</feature>
<dbReference type="eggNOG" id="COG1316">
    <property type="taxonomic scope" value="Bacteria"/>
</dbReference>
<dbReference type="AlphaFoldDB" id="D1A4B4"/>
<keyword evidence="3" id="KW-0812">Transmembrane</keyword>
<dbReference type="EMBL" id="CP001738">
    <property type="protein sequence ID" value="ACY99988.1"/>
    <property type="molecule type" value="Genomic_DNA"/>
</dbReference>
<feature type="compositionally biased region" description="Basic and acidic residues" evidence="2">
    <location>
        <begin position="1"/>
        <end position="10"/>
    </location>
</feature>
<dbReference type="InterPro" id="IPR050922">
    <property type="entry name" value="LytR/CpsA/Psr_CW_biosynth"/>
</dbReference>
<feature type="domain" description="Cell envelope-related transcriptional attenuator" evidence="4">
    <location>
        <begin position="143"/>
        <end position="287"/>
    </location>
</feature>
<dbReference type="STRING" id="471852.Tcur_4461"/>
<dbReference type="KEGG" id="tcu:Tcur_4461"/>
<comment type="similarity">
    <text evidence="1">Belongs to the LytR/CpsA/Psr (LCP) family.</text>
</comment>
<protein>
    <submittedName>
        <fullName evidence="5">Cell envelope-related transcriptional attenuator</fullName>
    </submittedName>
</protein>
<evidence type="ECO:0000256" key="2">
    <source>
        <dbReference type="SAM" id="MobiDB-lite"/>
    </source>
</evidence>
<evidence type="ECO:0000313" key="5">
    <source>
        <dbReference type="EMBL" id="ACY99988.1"/>
    </source>
</evidence>
<evidence type="ECO:0000313" key="6">
    <source>
        <dbReference type="Proteomes" id="UP000001918"/>
    </source>
</evidence>
<dbReference type="Gene3D" id="3.40.630.190">
    <property type="entry name" value="LCP protein"/>
    <property type="match status" value="1"/>
</dbReference>
<keyword evidence="3" id="KW-1133">Transmembrane helix</keyword>
<keyword evidence="6" id="KW-1185">Reference proteome</keyword>
<proteinExistence type="inferred from homology"/>
<dbReference type="Pfam" id="PF03816">
    <property type="entry name" value="LytR_cpsA_psr"/>
    <property type="match status" value="1"/>
</dbReference>
<keyword evidence="3" id="KW-0472">Membrane</keyword>
<name>D1A4B4_THECD</name>
<evidence type="ECO:0000256" key="1">
    <source>
        <dbReference type="ARBA" id="ARBA00006068"/>
    </source>
</evidence>
<evidence type="ECO:0000259" key="4">
    <source>
        <dbReference type="Pfam" id="PF03816"/>
    </source>
</evidence>
<reference evidence="5 6" key="1">
    <citation type="journal article" date="2011" name="Stand. Genomic Sci.">
        <title>Complete genome sequence of Thermomonospora curvata type strain (B9).</title>
        <authorList>
            <person name="Chertkov O."/>
            <person name="Sikorski J."/>
            <person name="Nolan M."/>
            <person name="Lapidus A."/>
            <person name="Lucas S."/>
            <person name="Del Rio T.G."/>
            <person name="Tice H."/>
            <person name="Cheng J.F."/>
            <person name="Goodwin L."/>
            <person name="Pitluck S."/>
            <person name="Liolios K."/>
            <person name="Ivanova N."/>
            <person name="Mavromatis K."/>
            <person name="Mikhailova N."/>
            <person name="Ovchinnikova G."/>
            <person name="Pati A."/>
            <person name="Chen A."/>
            <person name="Palaniappan K."/>
            <person name="Djao O.D."/>
            <person name="Land M."/>
            <person name="Hauser L."/>
            <person name="Chang Y.J."/>
            <person name="Jeffries C.D."/>
            <person name="Brettin T."/>
            <person name="Han C."/>
            <person name="Detter J.C."/>
            <person name="Rohde M."/>
            <person name="Goker M."/>
            <person name="Woyke T."/>
            <person name="Bristow J."/>
            <person name="Eisen J.A."/>
            <person name="Markowitz V."/>
            <person name="Hugenholtz P."/>
            <person name="Klenk H.P."/>
            <person name="Kyrpides N.C."/>
        </authorList>
    </citation>
    <scope>NUCLEOTIDE SEQUENCE [LARGE SCALE GENOMIC DNA]</scope>
    <source>
        <strain evidence="6">ATCC 19995 / DSM 43183 / JCM 3096 / KCTC 9072 / NBRC 15933 / NCIMB 10081 / Henssen B9</strain>
    </source>
</reference>
<gene>
    <name evidence="5" type="ordered locus">Tcur_4461</name>
</gene>